<dbReference type="Proteomes" id="UP000247465">
    <property type="component" value="Chromosome"/>
</dbReference>
<organism evidence="7 8">
    <name type="scientific">Candidatus Moanibacter tarae</name>
    <dbReference type="NCBI Taxonomy" id="2200854"/>
    <lineage>
        <taxon>Bacteria</taxon>
        <taxon>Pseudomonadati</taxon>
        <taxon>Verrucomicrobiota</taxon>
        <taxon>Opitutia</taxon>
        <taxon>Puniceicoccales</taxon>
        <taxon>Puniceicoccales incertae sedis</taxon>
        <taxon>Candidatus Moanibacter</taxon>
    </lineage>
</organism>
<dbReference type="EMBL" id="CP029803">
    <property type="protein sequence ID" value="AWT59613.1"/>
    <property type="molecule type" value="Genomic_DNA"/>
</dbReference>
<dbReference type="PANTHER" id="PTHR34858:SF1">
    <property type="entry name" value="CYSO-CYSTEINE PEPTIDASE"/>
    <property type="match status" value="1"/>
</dbReference>
<dbReference type="GO" id="GO:0008235">
    <property type="term" value="F:metalloexopeptidase activity"/>
    <property type="evidence" value="ECO:0007669"/>
    <property type="project" value="TreeGrafter"/>
</dbReference>
<keyword evidence="4" id="KW-0862">Zinc</keyword>
<keyword evidence="1" id="KW-0645">Protease</keyword>
<sequence>MALEVSEDQLDLVRKEGEKSYPRECCGFLLGKITEGGKCVLRVKPSQNSAAKPNQRNRYIIDPLDYLEINKDARRRGEEILGFFHSHPDAEARPSVFDTEHAWPWYSYIIVSIKSGKAEALTSWILKDDRSGFDEEDILHSKLDNND</sequence>
<dbReference type="GO" id="GO:0006508">
    <property type="term" value="P:proteolysis"/>
    <property type="evidence" value="ECO:0007669"/>
    <property type="project" value="UniProtKB-KW"/>
</dbReference>
<feature type="domain" description="JAB1/MPN/MOV34 metalloenzyme" evidence="6">
    <location>
        <begin position="2"/>
        <end position="138"/>
    </location>
</feature>
<proteinExistence type="predicted"/>
<evidence type="ECO:0000256" key="3">
    <source>
        <dbReference type="ARBA" id="ARBA00022801"/>
    </source>
</evidence>
<dbReference type="SMART" id="SM00232">
    <property type="entry name" value="JAB_MPN"/>
    <property type="match status" value="1"/>
</dbReference>
<dbReference type="SUPFAM" id="SSF102712">
    <property type="entry name" value="JAB1/MPN domain"/>
    <property type="match status" value="1"/>
</dbReference>
<evidence type="ECO:0000256" key="1">
    <source>
        <dbReference type="ARBA" id="ARBA00022670"/>
    </source>
</evidence>
<dbReference type="InterPro" id="IPR000555">
    <property type="entry name" value="JAMM/MPN+_dom"/>
</dbReference>
<accession>A0A2Z4AC14</accession>
<dbReference type="CDD" id="cd08070">
    <property type="entry name" value="MPN_like"/>
    <property type="match status" value="1"/>
</dbReference>
<name>A0A2Z4AC14_9BACT</name>
<keyword evidence="5" id="KW-0482">Metalloprotease</keyword>
<evidence type="ECO:0000256" key="2">
    <source>
        <dbReference type="ARBA" id="ARBA00022723"/>
    </source>
</evidence>
<gene>
    <name evidence="7" type="ORF">DF168_00805</name>
</gene>
<dbReference type="Gene3D" id="3.40.140.10">
    <property type="entry name" value="Cytidine Deaminase, domain 2"/>
    <property type="match status" value="1"/>
</dbReference>
<dbReference type="InterPro" id="IPR051929">
    <property type="entry name" value="VirAsm_ModProt"/>
</dbReference>
<protein>
    <recommendedName>
        <fullName evidence="6">JAB1/MPN/MOV34 metalloenzyme domain-containing protein</fullName>
    </recommendedName>
</protein>
<evidence type="ECO:0000256" key="5">
    <source>
        <dbReference type="ARBA" id="ARBA00023049"/>
    </source>
</evidence>
<evidence type="ECO:0000313" key="7">
    <source>
        <dbReference type="EMBL" id="AWT59613.1"/>
    </source>
</evidence>
<reference evidence="7 8" key="1">
    <citation type="submission" date="2018-06" db="EMBL/GenBank/DDBJ databases">
        <title>Draft Genome Sequence of a Novel Marine Bacterium Related to the Verrucomicrobia.</title>
        <authorList>
            <person name="Vosseberg J."/>
            <person name="Martijn J."/>
            <person name="Ettema T.J.G."/>
        </authorList>
    </citation>
    <scope>NUCLEOTIDE SEQUENCE [LARGE SCALE GENOMIC DNA]</scope>
    <source>
        <strain evidence="7">TARA_B100001123</strain>
    </source>
</reference>
<keyword evidence="3" id="KW-0378">Hydrolase</keyword>
<dbReference type="PANTHER" id="PTHR34858">
    <property type="entry name" value="CYSO-CYSTEINE PEPTIDASE"/>
    <property type="match status" value="1"/>
</dbReference>
<dbReference type="Pfam" id="PF14464">
    <property type="entry name" value="Prok-JAB"/>
    <property type="match status" value="1"/>
</dbReference>
<evidence type="ECO:0000256" key="4">
    <source>
        <dbReference type="ARBA" id="ARBA00022833"/>
    </source>
</evidence>
<dbReference type="AlphaFoldDB" id="A0A2Z4AC14"/>
<evidence type="ECO:0000259" key="6">
    <source>
        <dbReference type="SMART" id="SM00232"/>
    </source>
</evidence>
<keyword evidence="2" id="KW-0479">Metal-binding</keyword>
<dbReference type="KEGG" id="mtar:DF168_00805"/>
<dbReference type="FunFam" id="3.40.140.10:FF:000085">
    <property type="entry name" value="Mov34/MPN/PAD-1 family protein"/>
    <property type="match status" value="1"/>
</dbReference>
<evidence type="ECO:0000313" key="8">
    <source>
        <dbReference type="Proteomes" id="UP000247465"/>
    </source>
</evidence>
<dbReference type="GO" id="GO:0008270">
    <property type="term" value="F:zinc ion binding"/>
    <property type="evidence" value="ECO:0007669"/>
    <property type="project" value="TreeGrafter"/>
</dbReference>
<dbReference type="InterPro" id="IPR028090">
    <property type="entry name" value="JAB_dom_prok"/>
</dbReference>